<organism evidence="6 7">
    <name type="scientific">Photobacterium sanctipauli</name>
    <dbReference type="NCBI Taxonomy" id="1342794"/>
    <lineage>
        <taxon>Bacteria</taxon>
        <taxon>Pseudomonadati</taxon>
        <taxon>Pseudomonadota</taxon>
        <taxon>Gammaproteobacteria</taxon>
        <taxon>Vibrionales</taxon>
        <taxon>Vibrionaceae</taxon>
        <taxon>Photobacterium</taxon>
    </lineage>
</organism>
<evidence type="ECO:0000313" key="7">
    <source>
        <dbReference type="Proteomes" id="UP000241771"/>
    </source>
</evidence>
<reference evidence="6 7" key="1">
    <citation type="submission" date="2018-01" db="EMBL/GenBank/DDBJ databases">
        <title>Whole genome sequencing of Histamine producing bacteria.</title>
        <authorList>
            <person name="Butler K."/>
        </authorList>
    </citation>
    <scope>NUCLEOTIDE SEQUENCE [LARGE SCALE GENOMIC DNA]</scope>
    <source>
        <strain evidence="6 7">DSM 100436</strain>
    </source>
</reference>
<protein>
    <submittedName>
        <fullName evidence="6">Translocation/assembly module TamB</fullName>
    </submittedName>
</protein>
<keyword evidence="3" id="KW-1133">Transmembrane helix</keyword>
<comment type="caution">
    <text evidence="6">The sequence shown here is derived from an EMBL/GenBank/DDBJ whole genome shotgun (WGS) entry which is preliminary data.</text>
</comment>
<gene>
    <name evidence="6" type="ORF">C9I98_21250</name>
</gene>
<dbReference type="Pfam" id="PF04357">
    <property type="entry name" value="TamB"/>
    <property type="match status" value="1"/>
</dbReference>
<accession>A0A2T3NIZ8</accession>
<dbReference type="AlphaFoldDB" id="A0A2T3NIZ8"/>
<dbReference type="EMBL" id="PYMA01000017">
    <property type="protein sequence ID" value="PSW15162.1"/>
    <property type="molecule type" value="Genomic_DNA"/>
</dbReference>
<evidence type="ECO:0000256" key="1">
    <source>
        <dbReference type="ARBA" id="ARBA00004167"/>
    </source>
</evidence>
<evidence type="ECO:0000259" key="5">
    <source>
        <dbReference type="Pfam" id="PF04357"/>
    </source>
</evidence>
<keyword evidence="7" id="KW-1185">Reference proteome</keyword>
<feature type="domain" description="Translocation and assembly module TamB C-terminal" evidence="5">
    <location>
        <begin position="911"/>
        <end position="1247"/>
    </location>
</feature>
<dbReference type="GO" id="GO:0097347">
    <property type="term" value="C:TAM protein secretion complex"/>
    <property type="evidence" value="ECO:0007669"/>
    <property type="project" value="TreeGrafter"/>
</dbReference>
<dbReference type="PANTHER" id="PTHR36985:SF1">
    <property type="entry name" value="TRANSLOCATION AND ASSEMBLY MODULE SUBUNIT TAMB"/>
    <property type="match status" value="1"/>
</dbReference>
<evidence type="ECO:0000256" key="3">
    <source>
        <dbReference type="ARBA" id="ARBA00022989"/>
    </source>
</evidence>
<dbReference type="RefSeq" id="WP_107272459.1">
    <property type="nucleotide sequence ID" value="NZ_PYMA01000017.1"/>
</dbReference>
<dbReference type="InterPro" id="IPR007452">
    <property type="entry name" value="TamB_C"/>
</dbReference>
<dbReference type="GO" id="GO:0005886">
    <property type="term" value="C:plasma membrane"/>
    <property type="evidence" value="ECO:0007669"/>
    <property type="project" value="InterPro"/>
</dbReference>
<proteinExistence type="predicted"/>
<comment type="subcellular location">
    <subcellularLocation>
        <location evidence="1">Membrane</location>
        <topology evidence="1">Single-pass membrane protein</topology>
    </subcellularLocation>
</comment>
<dbReference type="Proteomes" id="UP000241771">
    <property type="component" value="Unassembled WGS sequence"/>
</dbReference>
<sequence length="1248" mass="133443">MIWIKRISLVLLALFVVLVIAVTALLYTPAGIKVALWGAQKALPALSVGGSSGSLLTGFSLNQVAYDDGNIVLDVKSLGLVIDDQCLLEPAVCISSLAVDGVTFSLPALPESSDEPESEASEPITEIALPLPIRLEQLALKHIDLDILGNKVAWQHFSTAAEMEGSELTLKPTDWQGITLELATSEGTPEPVEETPKSDSAGGIVLPEVLIPLSVDIQRFTVSGFELKGETAQVVNKLELVAKASGHDIQLSQLILDVPQAKLDASGEVRLAENYPLSLDAGLDIAMAPLAGHQLSLEASGSLAELALDAKLQGTLDAVLSGQLSPLEPSLPFDLALSSQHIQWPIDKEAEFTLADTSIDAKGELERFSFTAKSKIDGKPMPAVDADLVGSGSTTHVDLSQLVIKTLGGEITGNAKASWKELVNWQGVLAFSQIQPGVEWPDVQGNVSGKIETSGGLTKAGGWYVELPMLDVDGTVMEQPLILDGQLTAKDPAGKGDIELDTQGLSVRHGPNSLTAEGQLAKNWDIAATIQAPDLSQSVPGLRGNVAGNVVLSGKMAEPDLQLDLVGQALGWQELFSLESLELKGQVQPVPELNADISLLARNGQAEGVQLKQLSLLFSGTEKQHQLELDMDAEPVSTALRLTGALDREAGWQGELERGEVATEIGPWRLNRATPIGYNFKTQLANVAAHCWQQNDASLCLTENLEAGASGRAKVAVNQFDFALIAPFLPEELELTGELGANVEAAWAPESAPYVNASVRLPQGSVRQQLEDDEPELSLGWDSITLNAEVKQDVLNADWLIAVKDNGDISGKATVTQLTAEQQLKADLKIDRFMLGFLQPLLRDYHQFDGQVDANLSVSGPIMHPQVNGVLKVGNVEAIGRTVPIDITQADIAATFSGYQAQLHGDVITPDGKLALKGSADWRDLANWQSQLRVNGRELEVSVPPMVALKVSPDLTIKASPKMAEITGKVGIPWGRIKVDQLPESAVSVSSDEILLSDDLQPIEQEPIVPFTVRTNIMINVGNDVQLSAFGLKSGLVGDLNVRQNNKGPLVYGEINLRDGTYRSFAQELVIRKGQILFNGPADQPYLSIEAIRDPDNIEDDVIAGIRVTGPADEPKVDIFSDPAMPQQNALSYILRGKDLDSESSDSGDAMTTALISMGLAQSGQLVGNVGEAFGVQDLSLDTAGSGDDTQVTISGYIAPGLQVKYGVGIFNSIPEFTVRYRLMKDLYVEVVSGLDSAVDLLYQFEFN</sequence>
<keyword evidence="2" id="KW-0812">Transmembrane</keyword>
<name>A0A2T3NIZ8_9GAMM</name>
<evidence type="ECO:0000256" key="4">
    <source>
        <dbReference type="ARBA" id="ARBA00023136"/>
    </source>
</evidence>
<keyword evidence="4" id="KW-0472">Membrane</keyword>
<evidence type="ECO:0000313" key="6">
    <source>
        <dbReference type="EMBL" id="PSW15162.1"/>
    </source>
</evidence>
<evidence type="ECO:0000256" key="2">
    <source>
        <dbReference type="ARBA" id="ARBA00022692"/>
    </source>
</evidence>
<dbReference type="PANTHER" id="PTHR36985">
    <property type="entry name" value="TRANSLOCATION AND ASSEMBLY MODULE SUBUNIT TAMB"/>
    <property type="match status" value="1"/>
</dbReference>
<dbReference type="GO" id="GO:0009306">
    <property type="term" value="P:protein secretion"/>
    <property type="evidence" value="ECO:0007669"/>
    <property type="project" value="InterPro"/>
</dbReference>